<comment type="similarity">
    <text evidence="2 7">Belongs to the TVP38/TMEM64 family.</text>
</comment>
<dbReference type="RefSeq" id="WP_070018485.1">
    <property type="nucleotide sequence ID" value="NZ_LJGW01000354.1"/>
</dbReference>
<feature type="transmembrane region" description="Helical" evidence="7">
    <location>
        <begin position="56"/>
        <end position="79"/>
    </location>
</feature>
<feature type="transmembrane region" description="Helical" evidence="7">
    <location>
        <begin position="173"/>
        <end position="193"/>
    </location>
</feature>
<dbReference type="PANTHER" id="PTHR12677">
    <property type="entry name" value="GOLGI APPARATUS MEMBRANE PROTEIN TVP38-RELATED"/>
    <property type="match status" value="1"/>
</dbReference>
<keyword evidence="11" id="KW-1185">Reference proteome</keyword>
<dbReference type="PATRIC" id="fig|518642.10.peg.5152"/>
<evidence type="ECO:0000256" key="5">
    <source>
        <dbReference type="ARBA" id="ARBA00022989"/>
    </source>
</evidence>
<dbReference type="InterPro" id="IPR032816">
    <property type="entry name" value="VTT_dom"/>
</dbReference>
<evidence type="ECO:0000256" key="7">
    <source>
        <dbReference type="RuleBase" id="RU366058"/>
    </source>
</evidence>
<accession>A0A1E7L0E5</accession>
<dbReference type="InterPro" id="IPR015414">
    <property type="entry name" value="TMEM64"/>
</dbReference>
<dbReference type="EMBL" id="LJGW01000354">
    <property type="protein sequence ID" value="OEV09649.1"/>
    <property type="molecule type" value="Genomic_DNA"/>
</dbReference>
<name>A0A1E7L0E5_9ACTN</name>
<evidence type="ECO:0000256" key="1">
    <source>
        <dbReference type="ARBA" id="ARBA00004651"/>
    </source>
</evidence>
<evidence type="ECO:0000259" key="9">
    <source>
        <dbReference type="Pfam" id="PF09335"/>
    </source>
</evidence>
<keyword evidence="6 7" id="KW-0472">Membrane</keyword>
<dbReference type="PANTHER" id="PTHR12677:SF59">
    <property type="entry name" value="GOLGI APPARATUS MEMBRANE PROTEIN TVP38-RELATED"/>
    <property type="match status" value="1"/>
</dbReference>
<evidence type="ECO:0000313" key="10">
    <source>
        <dbReference type="EMBL" id="OEV09649.1"/>
    </source>
</evidence>
<dbReference type="AlphaFoldDB" id="A0A1E7L0E5"/>
<feature type="transmembrane region" description="Helical" evidence="7">
    <location>
        <begin position="205"/>
        <end position="225"/>
    </location>
</feature>
<evidence type="ECO:0000256" key="2">
    <source>
        <dbReference type="ARBA" id="ARBA00008640"/>
    </source>
</evidence>
<dbReference type="Pfam" id="PF09335">
    <property type="entry name" value="VTT_dom"/>
    <property type="match status" value="1"/>
</dbReference>
<protein>
    <recommendedName>
        <fullName evidence="7">TVP38/TMEM64 family membrane protein</fullName>
    </recommendedName>
</protein>
<evidence type="ECO:0000256" key="4">
    <source>
        <dbReference type="ARBA" id="ARBA00022692"/>
    </source>
</evidence>
<evidence type="ECO:0000256" key="6">
    <source>
        <dbReference type="ARBA" id="ARBA00023136"/>
    </source>
</evidence>
<feature type="region of interest" description="Disordered" evidence="8">
    <location>
        <begin position="236"/>
        <end position="258"/>
    </location>
</feature>
<feature type="domain" description="VTT" evidence="9">
    <location>
        <begin position="79"/>
        <end position="196"/>
    </location>
</feature>
<feature type="transmembrane region" description="Helical" evidence="7">
    <location>
        <begin position="99"/>
        <end position="119"/>
    </location>
</feature>
<keyword evidence="5 7" id="KW-1133">Transmembrane helix</keyword>
<feature type="transmembrane region" description="Helical" evidence="7">
    <location>
        <begin position="27"/>
        <end position="44"/>
    </location>
</feature>
<evidence type="ECO:0000313" key="11">
    <source>
        <dbReference type="Proteomes" id="UP000176005"/>
    </source>
</evidence>
<feature type="compositionally biased region" description="Basic and acidic residues" evidence="8">
    <location>
        <begin position="245"/>
        <end position="258"/>
    </location>
</feature>
<comment type="caution">
    <text evidence="10">The sequence shown here is derived from an EMBL/GenBank/DDBJ whole genome shotgun (WGS) entry which is preliminary data.</text>
</comment>
<keyword evidence="4 7" id="KW-0812">Transmembrane</keyword>
<dbReference type="GO" id="GO:0005886">
    <property type="term" value="C:plasma membrane"/>
    <property type="evidence" value="ECO:0007669"/>
    <property type="project" value="UniProtKB-SubCell"/>
</dbReference>
<reference evidence="10 11" key="1">
    <citation type="journal article" date="2016" name="Front. Microbiol.">
        <title>Comparative Genomics Analysis of Streptomyces Species Reveals Their Adaptation to the Marine Environment and Their Diversity at the Genomic Level.</title>
        <authorList>
            <person name="Tian X."/>
            <person name="Zhang Z."/>
            <person name="Yang T."/>
            <person name="Chen M."/>
            <person name="Li J."/>
            <person name="Chen F."/>
            <person name="Yang J."/>
            <person name="Li W."/>
            <person name="Zhang B."/>
            <person name="Zhang Z."/>
            <person name="Wu J."/>
            <person name="Zhang C."/>
            <person name="Long L."/>
            <person name="Xiao J."/>
        </authorList>
    </citation>
    <scope>NUCLEOTIDE SEQUENCE [LARGE SCALE GENOMIC DNA]</scope>
    <source>
        <strain evidence="10 11">SCSIO 10429</strain>
    </source>
</reference>
<evidence type="ECO:0000256" key="8">
    <source>
        <dbReference type="SAM" id="MobiDB-lite"/>
    </source>
</evidence>
<gene>
    <name evidence="10" type="ORF">AN218_21135</name>
</gene>
<organism evidence="10 11">
    <name type="scientific">Streptomyces nanshensis</name>
    <dbReference type="NCBI Taxonomy" id="518642"/>
    <lineage>
        <taxon>Bacteria</taxon>
        <taxon>Bacillati</taxon>
        <taxon>Actinomycetota</taxon>
        <taxon>Actinomycetes</taxon>
        <taxon>Kitasatosporales</taxon>
        <taxon>Streptomycetaceae</taxon>
        <taxon>Streptomyces</taxon>
    </lineage>
</organism>
<sequence length="258" mass="26603">MSVPSTRQSDGPPTRLAQTLLSPRCRLAALLVLLCAAGISMLVYEPQQYVTEGMPAHLSGGLAGVLFTVAYGLCTAAFVPRPVLNVAAGALFGTQAGTVAAVVGTVIGSGLAFGLGRVLGQDALRPLLRARWLTAADRQLSRHGFRSMLFIRLLPGVPFAASNYGAAVSRMGWTAFLTATAVGVVPNTAAYVVAGSHATAPTSPVFLAAFGFIALSGLGGAVLAWRKRALLRGGAPAETPTAAREAPDAAHRERVPYP</sequence>
<proteinExistence type="inferred from homology"/>
<comment type="subcellular location">
    <subcellularLocation>
        <location evidence="1 7">Cell membrane</location>
        <topology evidence="1 7">Multi-pass membrane protein</topology>
    </subcellularLocation>
</comment>
<keyword evidence="3 7" id="KW-1003">Cell membrane</keyword>
<dbReference type="Proteomes" id="UP000176005">
    <property type="component" value="Unassembled WGS sequence"/>
</dbReference>
<evidence type="ECO:0000256" key="3">
    <source>
        <dbReference type="ARBA" id="ARBA00022475"/>
    </source>
</evidence>